<proteinExistence type="predicted"/>
<evidence type="ECO:0000313" key="1">
    <source>
        <dbReference type="EMBL" id="MPN24720.1"/>
    </source>
</evidence>
<organism evidence="1">
    <name type="scientific">bioreactor metagenome</name>
    <dbReference type="NCBI Taxonomy" id="1076179"/>
    <lineage>
        <taxon>unclassified sequences</taxon>
        <taxon>metagenomes</taxon>
        <taxon>ecological metagenomes</taxon>
    </lineage>
</organism>
<dbReference type="EMBL" id="VSSQ01073654">
    <property type="protein sequence ID" value="MPN24720.1"/>
    <property type="molecule type" value="Genomic_DNA"/>
</dbReference>
<comment type="caution">
    <text evidence="1">The sequence shown here is derived from an EMBL/GenBank/DDBJ whole genome shotgun (WGS) entry which is preliminary data.</text>
</comment>
<evidence type="ECO:0008006" key="2">
    <source>
        <dbReference type="Google" id="ProtNLM"/>
    </source>
</evidence>
<reference evidence="1" key="1">
    <citation type="submission" date="2019-08" db="EMBL/GenBank/DDBJ databases">
        <authorList>
            <person name="Kucharzyk K."/>
            <person name="Murdoch R.W."/>
            <person name="Higgins S."/>
            <person name="Loffler F."/>
        </authorList>
    </citation>
    <scope>NUCLEOTIDE SEQUENCE</scope>
</reference>
<accession>A0A645GF47</accession>
<dbReference type="SUPFAM" id="SSF53383">
    <property type="entry name" value="PLP-dependent transferases"/>
    <property type="match status" value="1"/>
</dbReference>
<name>A0A645GF47_9ZZZZ</name>
<dbReference type="InterPro" id="IPR015422">
    <property type="entry name" value="PyrdxlP-dep_Trfase_small"/>
</dbReference>
<dbReference type="Gene3D" id="3.90.1150.10">
    <property type="entry name" value="Aspartate Aminotransferase, domain 1"/>
    <property type="match status" value="1"/>
</dbReference>
<dbReference type="AlphaFoldDB" id="A0A645GF47"/>
<gene>
    <name evidence="1" type="ORF">SDC9_172122</name>
</gene>
<dbReference type="InterPro" id="IPR015424">
    <property type="entry name" value="PyrdxlP-dep_Trfase"/>
</dbReference>
<sequence>MLEKGVCITPGTYFFDNIMDDRFFRINIVNETIENIEKGITIIENNLEEFITSYKNGEAIKSNKIFY</sequence>
<protein>
    <recommendedName>
        <fullName evidence="2">2-aminoadipate transaminase</fullName>
    </recommendedName>
</protein>